<feature type="domain" description="Cytochrome c" evidence="6">
    <location>
        <begin position="191"/>
        <end position="282"/>
    </location>
</feature>
<dbReference type="SUPFAM" id="SSF46626">
    <property type="entry name" value="Cytochrome c"/>
    <property type="match status" value="4"/>
</dbReference>
<dbReference type="Pfam" id="PF00034">
    <property type="entry name" value="Cytochrom_C"/>
    <property type="match status" value="1"/>
</dbReference>
<dbReference type="eggNOG" id="COG2010">
    <property type="taxonomic scope" value="Bacteria"/>
</dbReference>
<keyword evidence="1 4" id="KW-0349">Heme</keyword>
<feature type="transmembrane region" description="Helical" evidence="5">
    <location>
        <begin position="469"/>
        <end position="490"/>
    </location>
</feature>
<keyword evidence="5" id="KW-1133">Transmembrane helix</keyword>
<dbReference type="PANTHER" id="PTHR35008">
    <property type="entry name" value="BLL4482 PROTEIN-RELATED"/>
    <property type="match status" value="1"/>
</dbReference>
<keyword evidence="5" id="KW-0472">Membrane</keyword>
<dbReference type="RefSeq" id="WP_011471040.1">
    <property type="nucleotide sequence ID" value="NC_007925.1"/>
</dbReference>
<keyword evidence="2 4" id="KW-0479">Metal-binding</keyword>
<organism evidence="7">
    <name type="scientific">Rhodopseudomonas palustris (strain BisB18)</name>
    <dbReference type="NCBI Taxonomy" id="316056"/>
    <lineage>
        <taxon>Bacteria</taxon>
        <taxon>Pseudomonadati</taxon>
        <taxon>Pseudomonadota</taxon>
        <taxon>Alphaproteobacteria</taxon>
        <taxon>Hyphomicrobiales</taxon>
        <taxon>Nitrobacteraceae</taxon>
        <taxon>Rhodopseudomonas</taxon>
    </lineage>
</organism>
<dbReference type="Gene3D" id="1.10.760.10">
    <property type="entry name" value="Cytochrome c-like domain"/>
    <property type="match status" value="3"/>
</dbReference>
<dbReference type="PANTHER" id="PTHR35008:SF8">
    <property type="entry name" value="ALCOHOL DEHYDROGENASE CYTOCHROME C SUBUNIT"/>
    <property type="match status" value="1"/>
</dbReference>
<proteinExistence type="predicted"/>
<reference evidence="7" key="1">
    <citation type="submission" date="2006-03" db="EMBL/GenBank/DDBJ databases">
        <title>Complete sequence of Rhodopseudomonas palustris BisB18.</title>
        <authorList>
            <consortium name="US DOE Joint Genome Institute"/>
            <person name="Copeland A."/>
            <person name="Lucas S."/>
            <person name="Lapidus A."/>
            <person name="Barry K."/>
            <person name="Detter J.C."/>
            <person name="Glavina del Rio T."/>
            <person name="Hammon N."/>
            <person name="Israni S."/>
            <person name="Dalin E."/>
            <person name="Tice H."/>
            <person name="Pitluck S."/>
            <person name="Chain P."/>
            <person name="Malfatti S."/>
            <person name="Shin M."/>
            <person name="Vergez L."/>
            <person name="Schmutz J."/>
            <person name="Larimer F."/>
            <person name="Land M."/>
            <person name="Hauser L."/>
            <person name="Pelletier D.A."/>
            <person name="Kyrpides N."/>
            <person name="Anderson I."/>
            <person name="Oda Y."/>
            <person name="Harwood C.S."/>
            <person name="Richardson P."/>
        </authorList>
    </citation>
    <scope>NUCLEOTIDE SEQUENCE [LARGE SCALE GENOMIC DNA]</scope>
    <source>
        <strain evidence="7">BisB18</strain>
    </source>
</reference>
<evidence type="ECO:0000313" key="7">
    <source>
        <dbReference type="EMBL" id="ABD86132.1"/>
    </source>
</evidence>
<evidence type="ECO:0000256" key="5">
    <source>
        <dbReference type="SAM" id="Phobius"/>
    </source>
</evidence>
<feature type="domain" description="Cytochrome c" evidence="6">
    <location>
        <begin position="301"/>
        <end position="413"/>
    </location>
</feature>
<evidence type="ECO:0000259" key="6">
    <source>
        <dbReference type="PROSITE" id="PS51007"/>
    </source>
</evidence>
<feature type="transmembrane region" description="Helical" evidence="5">
    <location>
        <begin position="502"/>
        <end position="523"/>
    </location>
</feature>
<accession>Q21BV4</accession>
<dbReference type="GO" id="GO:0046872">
    <property type="term" value="F:metal ion binding"/>
    <property type="evidence" value="ECO:0007669"/>
    <property type="project" value="UniProtKB-KW"/>
</dbReference>
<dbReference type="InterPro" id="IPR036909">
    <property type="entry name" value="Cyt_c-like_dom_sf"/>
</dbReference>
<dbReference type="KEGG" id="rpc:RPC_0557"/>
<feature type="domain" description="Cytochrome c" evidence="6">
    <location>
        <begin position="75"/>
        <end position="170"/>
    </location>
</feature>
<keyword evidence="5" id="KW-0812">Transmembrane</keyword>
<evidence type="ECO:0000256" key="1">
    <source>
        <dbReference type="ARBA" id="ARBA00022617"/>
    </source>
</evidence>
<feature type="transmembrane region" description="Helical" evidence="5">
    <location>
        <begin position="22"/>
        <end position="39"/>
    </location>
</feature>
<dbReference type="EMBL" id="CP000301">
    <property type="protein sequence ID" value="ABD86132.1"/>
    <property type="molecule type" value="Genomic_DNA"/>
</dbReference>
<dbReference type="PROSITE" id="PS51007">
    <property type="entry name" value="CYTC"/>
    <property type="match status" value="4"/>
</dbReference>
<dbReference type="Pfam" id="PF13442">
    <property type="entry name" value="Cytochrome_CBB3"/>
    <property type="match status" value="2"/>
</dbReference>
<protein>
    <submittedName>
        <fullName evidence="7">Cytochrome c, class I</fullName>
    </submittedName>
</protein>
<evidence type="ECO:0000256" key="4">
    <source>
        <dbReference type="PROSITE-ProRule" id="PRU00433"/>
    </source>
</evidence>
<dbReference type="AlphaFoldDB" id="Q21BV4"/>
<dbReference type="InterPro" id="IPR051459">
    <property type="entry name" value="Cytochrome_c-type_DH"/>
</dbReference>
<dbReference type="GO" id="GO:0020037">
    <property type="term" value="F:heme binding"/>
    <property type="evidence" value="ECO:0007669"/>
    <property type="project" value="InterPro"/>
</dbReference>
<dbReference type="STRING" id="316056.RPC_0557"/>
<dbReference type="HOGENOM" id="CLU_402706_0_0_5"/>
<name>Q21BV4_RHOPB</name>
<feature type="domain" description="Cytochrome c" evidence="6">
    <location>
        <begin position="550"/>
        <end position="650"/>
    </location>
</feature>
<dbReference type="GO" id="GO:0009055">
    <property type="term" value="F:electron transfer activity"/>
    <property type="evidence" value="ECO:0007669"/>
    <property type="project" value="InterPro"/>
</dbReference>
<dbReference type="InterPro" id="IPR009056">
    <property type="entry name" value="Cyt_c-like_dom"/>
</dbReference>
<evidence type="ECO:0000256" key="3">
    <source>
        <dbReference type="ARBA" id="ARBA00023004"/>
    </source>
</evidence>
<gene>
    <name evidence="7" type="ordered locus">RPC_0557</name>
</gene>
<evidence type="ECO:0000256" key="2">
    <source>
        <dbReference type="ARBA" id="ARBA00022723"/>
    </source>
</evidence>
<sequence>MTTAESIPSPSVRVAGSMPRSLLWWSIAALVIYLALDLARSLIAHFGYANPASTWQPDPAQYSDVEWPPTAMVPAGASNGRRVYLENCAICHGPDGRGNGAAAPSMRPPPRDFTTAAFKYKSTPHDAAPTTADVRKVVADGLAASAMPFFRDVLTPAEIDDVVGYVEALRATPAPQAAPVVVPQRPPVTAAGLAHGEQLYREQGCANCHGADLRGGAAMTDALGQPVSSRDLTAPWSFRGGARPEDVFLRLTTGLGTSPMPSFADLPASDRWDLVAFLEARRRAAPGEPGGVLAGPGQSQDALARGRYLVRAGMCGLCHTEVSVKGIYRDEQYLAGGTRVGAHPQGVFISRNLTSDPDTGLGRWSEQQIVRAIRDGRTDDGRLLNVFSMPWVFLHNISQTDAMAIARYLKTLPAVHNQIPAPLHFGAIESFFSKLWSSDLFLGRPPSITYATGSFANFKGPDLARIQGTLVAAQWMVLALWVALLSWLVPLQRWAPLGRRRWTGVLGCSFGLVIYSTPILGVLPAEMLSQQALGAVPRPDVSALPPERVALVERGRYLFTNASCVFCHQPNGGGGLKLSGLPGTLFTANISSDPSAGIGTWSDAQIGRAIRSGVSRNGRPLYWQGMPWDHFSNFDEEDVMALTAYLRLLPPVPEKVPAYRPPSPDDCAVYTAWTSPNAAEGCR</sequence>
<keyword evidence="3 4" id="KW-0408">Iron</keyword>